<comment type="caution">
    <text evidence="2">The sequence shown here is derived from an EMBL/GenBank/DDBJ whole genome shotgun (WGS) entry which is preliminary data.</text>
</comment>
<keyword evidence="3" id="KW-1185">Reference proteome</keyword>
<organism evidence="2 3">
    <name type="scientific">Parabacteroides segnis</name>
    <dbReference type="NCBI Taxonomy" id="2763058"/>
    <lineage>
        <taxon>Bacteria</taxon>
        <taxon>Pseudomonadati</taxon>
        <taxon>Bacteroidota</taxon>
        <taxon>Bacteroidia</taxon>
        <taxon>Bacteroidales</taxon>
        <taxon>Tannerellaceae</taxon>
        <taxon>Parabacteroides</taxon>
    </lineage>
</organism>
<dbReference type="PANTHER" id="PTHR35532">
    <property type="entry name" value="SIMILAR TO POLYHYDROXYALKANOATE DEPOLYMERASE"/>
    <property type="match status" value="1"/>
</dbReference>
<dbReference type="RefSeq" id="WP_186959739.1">
    <property type="nucleotide sequence ID" value="NZ_JACOOI010000013.1"/>
</dbReference>
<feature type="coiled-coil region" evidence="1">
    <location>
        <begin position="25"/>
        <end position="59"/>
    </location>
</feature>
<reference evidence="2 3" key="1">
    <citation type="submission" date="2020-08" db="EMBL/GenBank/DDBJ databases">
        <title>Genome public.</title>
        <authorList>
            <person name="Liu C."/>
            <person name="Sun Q."/>
        </authorList>
    </citation>
    <scope>NUCLEOTIDE SEQUENCE [LARGE SCALE GENOMIC DNA]</scope>
    <source>
        <strain evidence="2 3">BX2</strain>
    </source>
</reference>
<evidence type="ECO:0000256" key="1">
    <source>
        <dbReference type="SAM" id="Coils"/>
    </source>
</evidence>
<dbReference type="Gene3D" id="2.60.120.260">
    <property type="entry name" value="Galactose-binding domain-like"/>
    <property type="match status" value="2"/>
</dbReference>
<gene>
    <name evidence="2" type="ORF">H8S77_12945</name>
</gene>
<dbReference type="Proteomes" id="UP000644010">
    <property type="component" value="Unassembled WGS sequence"/>
</dbReference>
<keyword evidence="1" id="KW-0175">Coiled coil</keyword>
<dbReference type="PROSITE" id="PS51257">
    <property type="entry name" value="PROKAR_LIPOPROTEIN"/>
    <property type="match status" value="1"/>
</dbReference>
<sequence length="654" mass="76422">MLTKVYKIILIRFLLLTGVMLSCTNTKLEQALSMARENRAELEKVLEHYEKDTNSLKLKAAVFLIENMPGHRSYTGDTIQNYYKELDFILNMDTTVGYKNEKIKELAHNYLKVSFQEEEDIKIITADYLIRNIDQAFDWWKNGQRLEYVTFDQFCEFILPYKCFEYQQLDDWRDTLSVRFNKALNPRLPYDLLKFSSYNAAAQINRELSASFWGTKEAATKKPEGVPFLNSSIYKAAYGDCFGSATLATMVLRSHGLPIAMDYIPQWGRKEGSHAWYTFLSENGIFMPFSWGLTSNPGDVFFPYDPIPKVYRISYVANDKIVRYLKDAVYTHPFFEIFEQDVTDEYMKTSDLSVQLLTQKLKDKYVYLSVFDNQSWTVLDLGIVNGNRAEFQKVGRDIVYLVWGYDGTHLIPVSPPFSVEKNGDLHYFSADKSKTHQVCLHRKYPKSSGVANVESRIIGGEIHASNDKNFNRYELLYKINDFSYPDLIKLSPSQKYRYWRYYSSSNGYCNIAELQFYKENSDSIVKGKVIGSEKIYQNNPDMAREKAFDGDWLTIFHAEKPDSGWVGLDLERKTIVDRVRCVPRSDDNAIHYGEMYELFFWDQAGWKSLGKQKAEERMLYFDSVPDNALLILRNHTRGKQERIFVYQNEQQVWW</sequence>
<accession>A0ABR7E1Z8</accession>
<proteinExistence type="predicted"/>
<dbReference type="EMBL" id="JACOOI010000013">
    <property type="protein sequence ID" value="MBC5643795.1"/>
    <property type="molecule type" value="Genomic_DNA"/>
</dbReference>
<name>A0ABR7E1Z8_9BACT</name>
<evidence type="ECO:0000313" key="3">
    <source>
        <dbReference type="Proteomes" id="UP000644010"/>
    </source>
</evidence>
<dbReference type="PANTHER" id="PTHR35532:SF5">
    <property type="entry name" value="CARBOHYDRATE-BINDING DOMAIN-CONTAINING PROTEIN"/>
    <property type="match status" value="1"/>
</dbReference>
<protein>
    <submittedName>
        <fullName evidence="2">Transglutaminase domain-containing protein</fullName>
    </submittedName>
</protein>
<evidence type="ECO:0000313" key="2">
    <source>
        <dbReference type="EMBL" id="MBC5643795.1"/>
    </source>
</evidence>